<keyword evidence="2" id="KW-0812">Transmembrane</keyword>
<reference evidence="3 4" key="1">
    <citation type="submission" date="2019-01" db="EMBL/GenBank/DDBJ databases">
        <title>Nuclear Genome Assembly of the Microalgal Biofuel strain Nannochloropsis salina CCMP1776.</title>
        <authorList>
            <person name="Hovde B."/>
        </authorList>
    </citation>
    <scope>NUCLEOTIDE SEQUENCE [LARGE SCALE GENOMIC DNA]</scope>
    <source>
        <strain evidence="3 4">CCMP1776</strain>
    </source>
</reference>
<evidence type="ECO:0000313" key="3">
    <source>
        <dbReference type="EMBL" id="TFJ83278.1"/>
    </source>
</evidence>
<dbReference type="EMBL" id="SDOX01000049">
    <property type="protein sequence ID" value="TFJ83278.1"/>
    <property type="molecule type" value="Genomic_DNA"/>
</dbReference>
<dbReference type="OrthoDB" id="10291137at2759"/>
<keyword evidence="4" id="KW-1185">Reference proteome</keyword>
<keyword evidence="2" id="KW-0472">Membrane</keyword>
<feature type="compositionally biased region" description="Low complexity" evidence="1">
    <location>
        <begin position="22"/>
        <end position="36"/>
    </location>
</feature>
<feature type="transmembrane region" description="Helical" evidence="2">
    <location>
        <begin position="143"/>
        <end position="165"/>
    </location>
</feature>
<accession>A0A4D9D3T9</accession>
<protein>
    <submittedName>
        <fullName evidence="3">Uncharacterized protein</fullName>
    </submittedName>
</protein>
<organism evidence="3 4">
    <name type="scientific">Nannochloropsis salina CCMP1776</name>
    <dbReference type="NCBI Taxonomy" id="1027361"/>
    <lineage>
        <taxon>Eukaryota</taxon>
        <taxon>Sar</taxon>
        <taxon>Stramenopiles</taxon>
        <taxon>Ochrophyta</taxon>
        <taxon>Eustigmatophyceae</taxon>
        <taxon>Eustigmatales</taxon>
        <taxon>Monodopsidaceae</taxon>
        <taxon>Microchloropsis</taxon>
        <taxon>Microchloropsis salina</taxon>
    </lineage>
</organism>
<dbReference type="AlphaFoldDB" id="A0A4D9D3T9"/>
<gene>
    <name evidence="3" type="ORF">NSK_005440</name>
</gene>
<name>A0A4D9D3T9_9STRA</name>
<evidence type="ECO:0000256" key="1">
    <source>
        <dbReference type="SAM" id="MobiDB-lite"/>
    </source>
</evidence>
<feature type="region of interest" description="Disordered" evidence="1">
    <location>
        <begin position="1"/>
        <end position="69"/>
    </location>
</feature>
<keyword evidence="2" id="KW-1133">Transmembrane helix</keyword>
<comment type="caution">
    <text evidence="3">The sequence shown here is derived from an EMBL/GenBank/DDBJ whole genome shotgun (WGS) entry which is preliminary data.</text>
</comment>
<evidence type="ECO:0000256" key="2">
    <source>
        <dbReference type="SAM" id="Phobius"/>
    </source>
</evidence>
<proteinExistence type="predicted"/>
<dbReference type="Proteomes" id="UP000355283">
    <property type="component" value="Unassembled WGS sequence"/>
</dbReference>
<sequence length="191" mass="20234">MVLIINGEVVSDSDPRAIKARGGATPSSSSHSAAPGINQRRQPATIHNRGEREEPNASKGTSQGEGRSFFHGKAYTTSEGAVKDPPRPLSTSLVSESTYYPSPPFLQQAAEALGTQGRFVTIPAVPLLGLSASTFDLLPCLCAALGTLYFGWRGVGALVFFYVVVKKNQGVRHGNADGVGQPRSDNHSRAR</sequence>
<evidence type="ECO:0000313" key="4">
    <source>
        <dbReference type="Proteomes" id="UP000355283"/>
    </source>
</evidence>